<sequence length="106" mass="11758">MLSTITRQLVPQLVAKSRLPAIRCVSSHASESSTGYSFGLTEDQQQMVDMAKKFTREEIMPKARHHDETGEYPIDIIKKAHALGLMTTSIPEEYGGQGLSLVDHCL</sequence>
<dbReference type="SUPFAM" id="SSF56645">
    <property type="entry name" value="Acyl-CoA dehydrogenase NM domain-like"/>
    <property type="match status" value="1"/>
</dbReference>
<organism evidence="2">
    <name type="scientific">Medioppia subpectinata</name>
    <dbReference type="NCBI Taxonomy" id="1979941"/>
    <lineage>
        <taxon>Eukaryota</taxon>
        <taxon>Metazoa</taxon>
        <taxon>Ecdysozoa</taxon>
        <taxon>Arthropoda</taxon>
        <taxon>Chelicerata</taxon>
        <taxon>Arachnida</taxon>
        <taxon>Acari</taxon>
        <taxon>Acariformes</taxon>
        <taxon>Sarcoptiformes</taxon>
        <taxon>Oribatida</taxon>
        <taxon>Brachypylina</taxon>
        <taxon>Oppioidea</taxon>
        <taxon>Oppiidae</taxon>
        <taxon>Medioppia</taxon>
    </lineage>
</organism>
<dbReference type="GO" id="GO:0050660">
    <property type="term" value="F:flavin adenine dinucleotide binding"/>
    <property type="evidence" value="ECO:0007669"/>
    <property type="project" value="InterPro"/>
</dbReference>
<feature type="domain" description="Acyl-CoA dehydrogenase/oxidase N-terminal" evidence="1">
    <location>
        <begin position="41"/>
        <end position="106"/>
    </location>
</feature>
<keyword evidence="3" id="KW-1185">Reference proteome</keyword>
<proteinExistence type="predicted"/>
<protein>
    <recommendedName>
        <fullName evidence="1">Acyl-CoA dehydrogenase/oxidase N-terminal domain-containing protein</fullName>
    </recommendedName>
</protein>
<dbReference type="InterPro" id="IPR013786">
    <property type="entry name" value="AcylCoA_DH/ox_N"/>
</dbReference>
<name>A0A7R9LVD1_9ACAR</name>
<evidence type="ECO:0000313" key="2">
    <source>
        <dbReference type="EMBL" id="CAD7648613.1"/>
    </source>
</evidence>
<dbReference type="Proteomes" id="UP000759131">
    <property type="component" value="Unassembled WGS sequence"/>
</dbReference>
<dbReference type="InterPro" id="IPR009100">
    <property type="entry name" value="AcylCoA_DH/oxidase_NM_dom_sf"/>
</dbReference>
<evidence type="ECO:0000259" key="1">
    <source>
        <dbReference type="Pfam" id="PF02771"/>
    </source>
</evidence>
<dbReference type="GO" id="GO:0016627">
    <property type="term" value="F:oxidoreductase activity, acting on the CH-CH group of donors"/>
    <property type="evidence" value="ECO:0007669"/>
    <property type="project" value="InterPro"/>
</dbReference>
<dbReference type="EMBL" id="CAJPIZ010044097">
    <property type="protein sequence ID" value="CAG2122067.1"/>
    <property type="molecule type" value="Genomic_DNA"/>
</dbReference>
<dbReference type="Pfam" id="PF02771">
    <property type="entry name" value="Acyl-CoA_dh_N"/>
    <property type="match status" value="1"/>
</dbReference>
<dbReference type="OrthoDB" id="434771at2759"/>
<dbReference type="InterPro" id="IPR037069">
    <property type="entry name" value="AcylCoA_DH/ox_N_sf"/>
</dbReference>
<gene>
    <name evidence="2" type="ORF">OSB1V03_LOCUS22013</name>
</gene>
<dbReference type="EMBL" id="OC898672">
    <property type="protein sequence ID" value="CAD7648613.1"/>
    <property type="molecule type" value="Genomic_DNA"/>
</dbReference>
<reference evidence="2" key="1">
    <citation type="submission" date="2020-11" db="EMBL/GenBank/DDBJ databases">
        <authorList>
            <person name="Tran Van P."/>
        </authorList>
    </citation>
    <scope>NUCLEOTIDE SEQUENCE</scope>
</reference>
<accession>A0A7R9LVD1</accession>
<dbReference type="PANTHER" id="PTHR43831:SF1">
    <property type="entry name" value="ISOBUTYRYL-COA DEHYDROGENASE, MITOCHONDRIAL"/>
    <property type="match status" value="1"/>
</dbReference>
<evidence type="ECO:0000313" key="3">
    <source>
        <dbReference type="Proteomes" id="UP000759131"/>
    </source>
</evidence>
<dbReference type="Gene3D" id="1.10.540.10">
    <property type="entry name" value="Acyl-CoA dehydrogenase/oxidase, N-terminal domain"/>
    <property type="match status" value="1"/>
</dbReference>
<dbReference type="PANTHER" id="PTHR43831">
    <property type="entry name" value="ISOBUTYRYL-COA DEHYDROGENASE"/>
    <property type="match status" value="1"/>
</dbReference>
<dbReference type="AlphaFoldDB" id="A0A7R9LVD1"/>
<feature type="non-terminal residue" evidence="2">
    <location>
        <position position="106"/>
    </location>
</feature>
<dbReference type="InterPro" id="IPR052547">
    <property type="entry name" value="Mito_Isobutyryl-CoADH"/>
</dbReference>